<dbReference type="Proteomes" id="UP000324781">
    <property type="component" value="Unassembled WGS sequence"/>
</dbReference>
<dbReference type="GO" id="GO:0005524">
    <property type="term" value="F:ATP binding"/>
    <property type="evidence" value="ECO:0007669"/>
    <property type="project" value="UniProtKB-KW"/>
</dbReference>
<dbReference type="InterPro" id="IPR003439">
    <property type="entry name" value="ABC_transporter-like_ATP-bd"/>
</dbReference>
<protein>
    <submittedName>
        <fullName evidence="5">Iron complex transport system ATP-binding protein</fullName>
    </submittedName>
</protein>
<keyword evidence="6" id="KW-1185">Reference proteome</keyword>
<evidence type="ECO:0000256" key="3">
    <source>
        <dbReference type="ARBA" id="ARBA00022840"/>
    </source>
</evidence>
<dbReference type="AlphaFoldDB" id="A0A1M6I6U2"/>
<dbReference type="PROSITE" id="PS50893">
    <property type="entry name" value="ABC_TRANSPORTER_2"/>
    <property type="match status" value="1"/>
</dbReference>
<dbReference type="PANTHER" id="PTHR42794">
    <property type="entry name" value="HEMIN IMPORT ATP-BINDING PROTEIN HMUV"/>
    <property type="match status" value="1"/>
</dbReference>
<dbReference type="RefSeq" id="WP_149679152.1">
    <property type="nucleotide sequence ID" value="NZ_FQZP01000039.1"/>
</dbReference>
<dbReference type="InterPro" id="IPR003593">
    <property type="entry name" value="AAA+_ATPase"/>
</dbReference>
<dbReference type="InterPro" id="IPR027417">
    <property type="entry name" value="P-loop_NTPase"/>
</dbReference>
<dbReference type="SMART" id="SM00382">
    <property type="entry name" value="AAA"/>
    <property type="match status" value="1"/>
</dbReference>
<proteinExistence type="predicted"/>
<evidence type="ECO:0000256" key="2">
    <source>
        <dbReference type="ARBA" id="ARBA00022741"/>
    </source>
</evidence>
<dbReference type="InterPro" id="IPR017871">
    <property type="entry name" value="ABC_transporter-like_CS"/>
</dbReference>
<gene>
    <name evidence="5" type="ORF">SAMN05444373_103914</name>
</gene>
<name>A0A1M6I6U2_9FIRM</name>
<dbReference type="PANTHER" id="PTHR42794:SF2">
    <property type="entry name" value="ABC TRANSPORTER ATP-BINDING PROTEIN"/>
    <property type="match status" value="1"/>
</dbReference>
<keyword evidence="1" id="KW-0813">Transport</keyword>
<dbReference type="SUPFAM" id="SSF52540">
    <property type="entry name" value="P-loop containing nucleoside triphosphate hydrolases"/>
    <property type="match status" value="1"/>
</dbReference>
<dbReference type="Pfam" id="PF00005">
    <property type="entry name" value="ABC_tran"/>
    <property type="match status" value="1"/>
</dbReference>
<keyword evidence="2" id="KW-0547">Nucleotide-binding</keyword>
<dbReference type="GO" id="GO:0016887">
    <property type="term" value="F:ATP hydrolysis activity"/>
    <property type="evidence" value="ECO:0007669"/>
    <property type="project" value="InterPro"/>
</dbReference>
<keyword evidence="3 5" id="KW-0067">ATP-binding</keyword>
<feature type="domain" description="ABC transporter" evidence="4">
    <location>
        <begin position="2"/>
        <end position="238"/>
    </location>
</feature>
<sequence>MLDIQDVSVHLNHKTIVDGVSLRVDENDFFMLVGPNGAGKSTLIKAIMRIHKYRGRVLLNGRDILSIRPKALASLIGVLAQEHQPQFPHTVYEVVSLGRYAHMKGMFGALGREDREMIQKALAMTGLDRMADQSVLTLSGGELQRVFLAQVLAQDPSLLILDEPANHLDIKYQITLFDIIREWSKAPGKAVLAVVHDLNTALCYGTRALLMHQGRAYAQGDVRQVLNRDNLKAIYSVDVAQWMTDLLKQWT</sequence>
<dbReference type="Gene3D" id="3.40.50.300">
    <property type="entry name" value="P-loop containing nucleotide triphosphate hydrolases"/>
    <property type="match status" value="1"/>
</dbReference>
<dbReference type="FunFam" id="3.40.50.300:FF:000134">
    <property type="entry name" value="Iron-enterobactin ABC transporter ATP-binding protein"/>
    <property type="match status" value="1"/>
</dbReference>
<dbReference type="OrthoDB" id="9799337at2"/>
<dbReference type="PROSITE" id="PS00211">
    <property type="entry name" value="ABC_TRANSPORTER_1"/>
    <property type="match status" value="1"/>
</dbReference>
<dbReference type="EMBL" id="FQZP01000039">
    <property type="protein sequence ID" value="SHJ30141.1"/>
    <property type="molecule type" value="Genomic_DNA"/>
</dbReference>
<evidence type="ECO:0000313" key="6">
    <source>
        <dbReference type="Proteomes" id="UP000324781"/>
    </source>
</evidence>
<evidence type="ECO:0000313" key="5">
    <source>
        <dbReference type="EMBL" id="SHJ30141.1"/>
    </source>
</evidence>
<dbReference type="CDD" id="cd03214">
    <property type="entry name" value="ABC_Iron-Siderophores_B12_Hemin"/>
    <property type="match status" value="1"/>
</dbReference>
<evidence type="ECO:0000256" key="1">
    <source>
        <dbReference type="ARBA" id="ARBA00022448"/>
    </source>
</evidence>
<organism evidence="5 6">
    <name type="scientific">Thermoclostridium caenicola</name>
    <dbReference type="NCBI Taxonomy" id="659425"/>
    <lineage>
        <taxon>Bacteria</taxon>
        <taxon>Bacillati</taxon>
        <taxon>Bacillota</taxon>
        <taxon>Clostridia</taxon>
        <taxon>Eubacteriales</taxon>
        <taxon>Oscillospiraceae</taxon>
        <taxon>Thermoclostridium</taxon>
    </lineage>
</organism>
<evidence type="ECO:0000259" key="4">
    <source>
        <dbReference type="PROSITE" id="PS50893"/>
    </source>
</evidence>
<accession>A0A1M6I6U2</accession>
<reference evidence="5 6" key="1">
    <citation type="submission" date="2016-11" db="EMBL/GenBank/DDBJ databases">
        <authorList>
            <person name="Varghese N."/>
            <person name="Submissions S."/>
        </authorList>
    </citation>
    <scope>NUCLEOTIDE SEQUENCE [LARGE SCALE GENOMIC DNA]</scope>
    <source>
        <strain evidence="5 6">DSM 19027</strain>
    </source>
</reference>